<organism evidence="11 12">
    <name type="scientific">Rheinheimera salexigens</name>
    <dbReference type="NCBI Taxonomy" id="1628148"/>
    <lineage>
        <taxon>Bacteria</taxon>
        <taxon>Pseudomonadati</taxon>
        <taxon>Pseudomonadota</taxon>
        <taxon>Gammaproteobacteria</taxon>
        <taxon>Chromatiales</taxon>
        <taxon>Chromatiaceae</taxon>
        <taxon>Rheinheimera</taxon>
    </lineage>
</organism>
<keyword evidence="4" id="KW-0808">Transferase</keyword>
<dbReference type="CDD" id="cd00082">
    <property type="entry name" value="HisKA"/>
    <property type="match status" value="1"/>
</dbReference>
<evidence type="ECO:0000313" key="12">
    <source>
        <dbReference type="Proteomes" id="UP000242258"/>
    </source>
</evidence>
<evidence type="ECO:0000256" key="8">
    <source>
        <dbReference type="ARBA" id="ARBA00023012"/>
    </source>
</evidence>
<keyword evidence="6 11" id="KW-0418">Kinase</keyword>
<protein>
    <recommendedName>
        <fullName evidence="2">histidine kinase</fullName>
        <ecNumber evidence="2">2.7.13.3</ecNumber>
    </recommendedName>
</protein>
<dbReference type="GO" id="GO:0000156">
    <property type="term" value="F:phosphorelay response regulator activity"/>
    <property type="evidence" value="ECO:0007669"/>
    <property type="project" value="TreeGrafter"/>
</dbReference>
<dbReference type="Gene3D" id="3.30.565.10">
    <property type="entry name" value="Histidine kinase-like ATPase, C-terminal domain"/>
    <property type="match status" value="1"/>
</dbReference>
<evidence type="ECO:0000256" key="7">
    <source>
        <dbReference type="ARBA" id="ARBA00022840"/>
    </source>
</evidence>
<keyword evidence="3" id="KW-0597">Phosphoprotein</keyword>
<evidence type="ECO:0000256" key="6">
    <source>
        <dbReference type="ARBA" id="ARBA00022777"/>
    </source>
</evidence>
<dbReference type="STRING" id="1628148.BI198_02010"/>
<dbReference type="InterPro" id="IPR036890">
    <property type="entry name" value="HATPase_C_sf"/>
</dbReference>
<dbReference type="PANTHER" id="PTHR42878">
    <property type="entry name" value="TWO-COMPONENT HISTIDINE KINASE"/>
    <property type="match status" value="1"/>
</dbReference>
<evidence type="ECO:0000256" key="1">
    <source>
        <dbReference type="ARBA" id="ARBA00000085"/>
    </source>
</evidence>
<feature type="transmembrane region" description="Helical" evidence="9">
    <location>
        <begin position="12"/>
        <end position="33"/>
    </location>
</feature>
<sequence>MRNSLQTASLRQLVILSFFMALIPVAVLLWQSYTALNGVSQYAVAEAESAISSVRRVENMQNMVVDIERAVRQFAVVKTPALAKVAANHLDNYQQLLQQVCNNVQQTELCQLQRQQLQLLQSRFQQLDSKQLEPVILQFRQQQQQLTQTVWSMLEQNLQAQQSFVVESQQQLAWQTVVLVIITLLLVLWASGRIAAPVKKLDIMIRAIGQQHQFPDEKLVGPRELTELGEQLRWLSSRLQQLEALRLILLRHASHELKTPLSSIREGCALLTEQLVGPLNPQQLEVVGLLNGSADRLSLLTEQLLDYNRLLQQAKPEPDWLSPQQLFTDCFADHALSLQQREQVIELDCQLSAIFTDATLFRRILDNLINNAQAYGSQSSPVWVKLYQQEHQLVLDVANNGNPIPTALRHSLFEPFQRGTTPRFDAVQGSGLGLSIVADCARLLGGHADIVDVIYADVCIRVRLPLLEEKLS</sequence>
<keyword evidence="12" id="KW-1185">Reference proteome</keyword>
<evidence type="ECO:0000256" key="2">
    <source>
        <dbReference type="ARBA" id="ARBA00012438"/>
    </source>
</evidence>
<keyword evidence="9" id="KW-1133">Transmembrane helix</keyword>
<evidence type="ECO:0000256" key="5">
    <source>
        <dbReference type="ARBA" id="ARBA00022741"/>
    </source>
</evidence>
<keyword evidence="5" id="KW-0547">Nucleotide-binding</keyword>
<feature type="transmembrane region" description="Helical" evidence="9">
    <location>
        <begin position="172"/>
        <end position="196"/>
    </location>
</feature>
<dbReference type="InterPro" id="IPR050351">
    <property type="entry name" value="BphY/WalK/GraS-like"/>
</dbReference>
<evidence type="ECO:0000313" key="11">
    <source>
        <dbReference type="EMBL" id="OEY68478.1"/>
    </source>
</evidence>
<dbReference type="Gene3D" id="1.10.287.130">
    <property type="match status" value="1"/>
</dbReference>
<evidence type="ECO:0000259" key="10">
    <source>
        <dbReference type="PROSITE" id="PS50109"/>
    </source>
</evidence>
<dbReference type="SUPFAM" id="SSF47384">
    <property type="entry name" value="Homodimeric domain of signal transducing histidine kinase"/>
    <property type="match status" value="1"/>
</dbReference>
<proteinExistence type="predicted"/>
<dbReference type="SMART" id="SM00388">
    <property type="entry name" value="HisKA"/>
    <property type="match status" value="1"/>
</dbReference>
<gene>
    <name evidence="11" type="ORF">BI198_02010</name>
</gene>
<dbReference type="InterPro" id="IPR004358">
    <property type="entry name" value="Sig_transdc_His_kin-like_C"/>
</dbReference>
<reference evidence="12" key="1">
    <citation type="submission" date="2016-09" db="EMBL/GenBank/DDBJ databases">
        <authorList>
            <person name="Wan X."/>
            <person name="Hou S."/>
        </authorList>
    </citation>
    <scope>NUCLEOTIDE SEQUENCE [LARGE SCALE GENOMIC DNA]</scope>
    <source>
        <strain evidence="12">KH87</strain>
    </source>
</reference>
<dbReference type="GO" id="GO:0007234">
    <property type="term" value="P:osmosensory signaling via phosphorelay pathway"/>
    <property type="evidence" value="ECO:0007669"/>
    <property type="project" value="TreeGrafter"/>
</dbReference>
<dbReference type="EMBL" id="MKEK01000001">
    <property type="protein sequence ID" value="OEY68478.1"/>
    <property type="molecule type" value="Genomic_DNA"/>
</dbReference>
<dbReference type="SMART" id="SM00387">
    <property type="entry name" value="HATPase_c"/>
    <property type="match status" value="1"/>
</dbReference>
<keyword evidence="9" id="KW-0812">Transmembrane</keyword>
<dbReference type="PROSITE" id="PS50109">
    <property type="entry name" value="HIS_KIN"/>
    <property type="match status" value="1"/>
</dbReference>
<dbReference type="InterPro" id="IPR005467">
    <property type="entry name" value="His_kinase_dom"/>
</dbReference>
<comment type="catalytic activity">
    <reaction evidence="1">
        <text>ATP + protein L-histidine = ADP + protein N-phospho-L-histidine.</text>
        <dbReference type="EC" id="2.7.13.3"/>
    </reaction>
</comment>
<dbReference type="Pfam" id="PF02518">
    <property type="entry name" value="HATPase_c"/>
    <property type="match status" value="1"/>
</dbReference>
<keyword evidence="9" id="KW-0472">Membrane</keyword>
<keyword evidence="8" id="KW-0902">Two-component regulatory system</keyword>
<dbReference type="GO" id="GO:0000155">
    <property type="term" value="F:phosphorelay sensor kinase activity"/>
    <property type="evidence" value="ECO:0007669"/>
    <property type="project" value="InterPro"/>
</dbReference>
<dbReference type="InterPro" id="IPR036097">
    <property type="entry name" value="HisK_dim/P_sf"/>
</dbReference>
<dbReference type="PRINTS" id="PR00344">
    <property type="entry name" value="BCTRLSENSOR"/>
</dbReference>
<dbReference type="Pfam" id="PF00512">
    <property type="entry name" value="HisKA"/>
    <property type="match status" value="1"/>
</dbReference>
<dbReference type="AlphaFoldDB" id="A0A1E7Q336"/>
<name>A0A1E7Q336_9GAMM</name>
<accession>A0A1E7Q336</accession>
<evidence type="ECO:0000256" key="3">
    <source>
        <dbReference type="ARBA" id="ARBA00022553"/>
    </source>
</evidence>
<evidence type="ECO:0000256" key="9">
    <source>
        <dbReference type="SAM" id="Phobius"/>
    </source>
</evidence>
<dbReference type="Proteomes" id="UP000242258">
    <property type="component" value="Unassembled WGS sequence"/>
</dbReference>
<feature type="domain" description="Histidine kinase" evidence="10">
    <location>
        <begin position="252"/>
        <end position="468"/>
    </location>
</feature>
<dbReference type="EC" id="2.7.13.3" evidence="2"/>
<dbReference type="GO" id="GO:0030295">
    <property type="term" value="F:protein kinase activator activity"/>
    <property type="evidence" value="ECO:0007669"/>
    <property type="project" value="TreeGrafter"/>
</dbReference>
<dbReference type="GO" id="GO:0005524">
    <property type="term" value="F:ATP binding"/>
    <property type="evidence" value="ECO:0007669"/>
    <property type="project" value="UniProtKB-KW"/>
</dbReference>
<dbReference type="RefSeq" id="WP_070048045.1">
    <property type="nucleotide sequence ID" value="NZ_CBCSDO010000001.1"/>
</dbReference>
<dbReference type="InterPro" id="IPR003594">
    <property type="entry name" value="HATPase_dom"/>
</dbReference>
<keyword evidence="7" id="KW-0067">ATP-binding</keyword>
<evidence type="ECO:0000256" key="4">
    <source>
        <dbReference type="ARBA" id="ARBA00022679"/>
    </source>
</evidence>
<comment type="caution">
    <text evidence="11">The sequence shown here is derived from an EMBL/GenBank/DDBJ whole genome shotgun (WGS) entry which is preliminary data.</text>
</comment>
<dbReference type="PANTHER" id="PTHR42878:SF7">
    <property type="entry name" value="SENSOR HISTIDINE KINASE GLRK"/>
    <property type="match status" value="1"/>
</dbReference>
<dbReference type="InterPro" id="IPR003661">
    <property type="entry name" value="HisK_dim/P_dom"/>
</dbReference>
<dbReference type="OrthoDB" id="9804645at2"/>
<dbReference type="SUPFAM" id="SSF55874">
    <property type="entry name" value="ATPase domain of HSP90 chaperone/DNA topoisomerase II/histidine kinase"/>
    <property type="match status" value="1"/>
</dbReference>